<sequence>MLDKILDLRQKMGSQYTLNTEWIRANHPIFAYDVGLIMPISLIMLIFQTVYMFSNISPFSFLLYKFTTLEISTPTTGKYARDQTISLYQFVLHSSKITDASINGMRLILTELSRKHPQEMAAILPSGLSEREAIEKWISNIIQVNEKFSEIMGNYVKQIFLAVQL</sequence>
<dbReference type="Proteomes" id="UP001497535">
    <property type="component" value="Unassembled WGS sequence"/>
</dbReference>
<reference evidence="1" key="1">
    <citation type="submission" date="2023-11" db="EMBL/GenBank/DDBJ databases">
        <authorList>
            <person name="Poullet M."/>
        </authorList>
    </citation>
    <scope>NUCLEOTIDE SEQUENCE</scope>
    <source>
        <strain evidence="1">E1834</strain>
    </source>
</reference>
<organism evidence="1 2">
    <name type="scientific">Meloidogyne enterolobii</name>
    <name type="common">Root-knot nematode worm</name>
    <name type="synonym">Meloidogyne mayaguensis</name>
    <dbReference type="NCBI Taxonomy" id="390850"/>
    <lineage>
        <taxon>Eukaryota</taxon>
        <taxon>Metazoa</taxon>
        <taxon>Ecdysozoa</taxon>
        <taxon>Nematoda</taxon>
        <taxon>Chromadorea</taxon>
        <taxon>Rhabditida</taxon>
        <taxon>Tylenchina</taxon>
        <taxon>Tylenchomorpha</taxon>
        <taxon>Tylenchoidea</taxon>
        <taxon>Meloidogynidae</taxon>
        <taxon>Meloidogyninae</taxon>
        <taxon>Meloidogyne</taxon>
    </lineage>
</organism>
<dbReference type="EMBL" id="CAVMJV010000039">
    <property type="protein sequence ID" value="CAK5079818.1"/>
    <property type="molecule type" value="Genomic_DNA"/>
</dbReference>
<keyword evidence="2" id="KW-1185">Reference proteome</keyword>
<gene>
    <name evidence="1" type="ORF">MENTE1834_LOCUS26956</name>
</gene>
<accession>A0ACB0ZLF8</accession>
<proteinExistence type="predicted"/>
<evidence type="ECO:0000313" key="1">
    <source>
        <dbReference type="EMBL" id="CAK5079818.1"/>
    </source>
</evidence>
<name>A0ACB0ZLF8_MELEN</name>
<protein>
    <submittedName>
        <fullName evidence="1">Uncharacterized protein</fullName>
    </submittedName>
</protein>
<comment type="caution">
    <text evidence="1">The sequence shown here is derived from an EMBL/GenBank/DDBJ whole genome shotgun (WGS) entry which is preliminary data.</text>
</comment>
<evidence type="ECO:0000313" key="2">
    <source>
        <dbReference type="Proteomes" id="UP001497535"/>
    </source>
</evidence>